<name>A0ABY4ENR8_9BACI</name>
<dbReference type="Proteomes" id="UP000831787">
    <property type="component" value="Chromosome"/>
</dbReference>
<proteinExistence type="predicted"/>
<gene>
    <name evidence="1" type="ORF">MUN89_06470</name>
</gene>
<dbReference type="EMBL" id="CP095073">
    <property type="protein sequence ID" value="UOQ45582.1"/>
    <property type="molecule type" value="Genomic_DNA"/>
</dbReference>
<evidence type="ECO:0000313" key="1">
    <source>
        <dbReference type="EMBL" id="UOQ45582.1"/>
    </source>
</evidence>
<protein>
    <submittedName>
        <fullName evidence="1">Uncharacterized protein</fullName>
    </submittedName>
</protein>
<accession>A0ABY4ENR8</accession>
<reference evidence="1 2" key="1">
    <citation type="submission" date="2022-04" db="EMBL/GenBank/DDBJ databases">
        <title>Halobacillus sp. isolated from saltern.</title>
        <authorList>
            <person name="Won M."/>
            <person name="Lee C.-M."/>
            <person name="Woen H.-Y."/>
            <person name="Kwon S.-W."/>
        </authorList>
    </citation>
    <scope>NUCLEOTIDE SEQUENCE [LARGE SCALE GENOMIC DNA]</scope>
    <source>
        <strain evidence="1 2">SSBR10-3</strain>
    </source>
</reference>
<evidence type="ECO:0000313" key="2">
    <source>
        <dbReference type="Proteomes" id="UP000831787"/>
    </source>
</evidence>
<dbReference type="RefSeq" id="WP_244712369.1">
    <property type="nucleotide sequence ID" value="NZ_CP095073.1"/>
</dbReference>
<sequence>MFISGIIRYKRHHINFEVRYGEEPFTDTQVNEPEIKHPLINKINQKYRVKYPKSSIIESVKWTSI</sequence>
<organism evidence="1 2">
    <name type="scientific">Halobacillus salinarum</name>
    <dbReference type="NCBI Taxonomy" id="2932257"/>
    <lineage>
        <taxon>Bacteria</taxon>
        <taxon>Bacillati</taxon>
        <taxon>Bacillota</taxon>
        <taxon>Bacilli</taxon>
        <taxon>Bacillales</taxon>
        <taxon>Bacillaceae</taxon>
        <taxon>Halobacillus</taxon>
    </lineage>
</organism>
<keyword evidence="2" id="KW-1185">Reference proteome</keyword>